<dbReference type="EMBL" id="BMPI01000040">
    <property type="protein sequence ID" value="GGM57753.1"/>
    <property type="molecule type" value="Genomic_DNA"/>
</dbReference>
<sequence length="397" mass="43264">MERIAVPFTGPGAGVGGLTWGQQQVWAAMREIGSSLPIGGVVPVTDGRTVDDFAAELRYHTGRHPSLRTLLRGDSKQETFGAGEAVLHVLDAADDRAAFDLAARWRDEPFDHAQEWWLRMGVACRDGAPTHVVAIMSHLAADLGGVQVMLRDLAERAEGPVLSPVEVWERQQEPPARRSTAAAMRHWETHLQAVPARRLPPPVDRGEPRYLRLVWRSPALYRGAFATAARLAADPAWVLLASFAHAWDAVAGGPLVAEAIIGNRFRPGLAGLVSPLTQNGLIVLDARSCGPDELVARARTASMSASKHAYYDPAARLELLARLPVELGVFYNDRRTGAPVADAPHGLTREPMRFFNEKVMVNLDDAGVTVELDTWHIAEADVLRMLTAMEAFAVSTR</sequence>
<reference evidence="1" key="2">
    <citation type="submission" date="2020-09" db="EMBL/GenBank/DDBJ databases">
        <authorList>
            <person name="Sun Q."/>
            <person name="Ohkuma M."/>
        </authorList>
    </citation>
    <scope>NUCLEOTIDE SEQUENCE</scope>
    <source>
        <strain evidence="1">JCM 19831</strain>
    </source>
</reference>
<dbReference type="Gene3D" id="3.30.559.30">
    <property type="entry name" value="Nonribosomal peptide synthetase, condensation domain"/>
    <property type="match status" value="1"/>
</dbReference>
<evidence type="ECO:0008006" key="3">
    <source>
        <dbReference type="Google" id="ProtNLM"/>
    </source>
</evidence>
<reference evidence="1" key="1">
    <citation type="journal article" date="2014" name="Int. J. Syst. Evol. Microbiol.">
        <title>Complete genome sequence of Corynebacterium casei LMG S-19264T (=DSM 44701T), isolated from a smear-ripened cheese.</title>
        <authorList>
            <consortium name="US DOE Joint Genome Institute (JGI-PGF)"/>
            <person name="Walter F."/>
            <person name="Albersmeier A."/>
            <person name="Kalinowski J."/>
            <person name="Ruckert C."/>
        </authorList>
    </citation>
    <scope>NUCLEOTIDE SEQUENCE</scope>
    <source>
        <strain evidence="1">JCM 19831</strain>
    </source>
</reference>
<gene>
    <name evidence="1" type="ORF">GCM10007977_069260</name>
</gene>
<organism evidence="1 2">
    <name type="scientific">Dactylosporangium sucinum</name>
    <dbReference type="NCBI Taxonomy" id="1424081"/>
    <lineage>
        <taxon>Bacteria</taxon>
        <taxon>Bacillati</taxon>
        <taxon>Actinomycetota</taxon>
        <taxon>Actinomycetes</taxon>
        <taxon>Micromonosporales</taxon>
        <taxon>Micromonosporaceae</taxon>
        <taxon>Dactylosporangium</taxon>
    </lineage>
</organism>
<dbReference type="Gene3D" id="3.30.559.10">
    <property type="entry name" value="Chloramphenicol acetyltransferase-like domain"/>
    <property type="match status" value="1"/>
</dbReference>
<dbReference type="Proteomes" id="UP000642070">
    <property type="component" value="Unassembled WGS sequence"/>
</dbReference>
<comment type="caution">
    <text evidence="1">The sequence shown here is derived from an EMBL/GenBank/DDBJ whole genome shotgun (WGS) entry which is preliminary data.</text>
</comment>
<evidence type="ECO:0000313" key="1">
    <source>
        <dbReference type="EMBL" id="GGM57753.1"/>
    </source>
</evidence>
<dbReference type="RefSeq" id="WP_190254219.1">
    <property type="nucleotide sequence ID" value="NZ_BMPI01000040.1"/>
</dbReference>
<dbReference type="SUPFAM" id="SSF52777">
    <property type="entry name" value="CoA-dependent acyltransferases"/>
    <property type="match status" value="2"/>
</dbReference>
<name>A0A917U661_9ACTN</name>
<proteinExistence type="predicted"/>
<keyword evidence="2" id="KW-1185">Reference proteome</keyword>
<dbReference type="InterPro" id="IPR023213">
    <property type="entry name" value="CAT-like_dom_sf"/>
</dbReference>
<protein>
    <recommendedName>
        <fullName evidence="3">Condensation domain-containing protein</fullName>
    </recommendedName>
</protein>
<evidence type="ECO:0000313" key="2">
    <source>
        <dbReference type="Proteomes" id="UP000642070"/>
    </source>
</evidence>
<accession>A0A917U661</accession>
<dbReference type="AlphaFoldDB" id="A0A917U661"/>